<keyword evidence="4" id="KW-0285">Flavoprotein</keyword>
<dbReference type="GO" id="GO:0034599">
    <property type="term" value="P:cellular response to oxidative stress"/>
    <property type="evidence" value="ECO:0007669"/>
    <property type="project" value="TreeGrafter"/>
</dbReference>
<organism evidence="11 12">
    <name type="scientific">Sphingomonas palmae</name>
    <dbReference type="NCBI Taxonomy" id="1855283"/>
    <lineage>
        <taxon>Bacteria</taxon>
        <taxon>Pseudomonadati</taxon>
        <taxon>Pseudomonadota</taxon>
        <taxon>Alphaproteobacteria</taxon>
        <taxon>Sphingomonadales</taxon>
        <taxon>Sphingomonadaceae</taxon>
        <taxon>Sphingomonas</taxon>
    </lineage>
</organism>
<dbReference type="GO" id="GO:0000166">
    <property type="term" value="F:nucleotide binding"/>
    <property type="evidence" value="ECO:0007669"/>
    <property type="project" value="UniProtKB-KW"/>
</dbReference>
<name>A0A1H7NKX3_9SPHN</name>
<comment type="catalytic activity">
    <reaction evidence="9">
        <text>2 reduced [2Fe-2S]-[ferredoxin] + NADP(+) + H(+) = 2 oxidized [2Fe-2S]-[ferredoxin] + NADPH</text>
        <dbReference type="Rhea" id="RHEA:20125"/>
        <dbReference type="Rhea" id="RHEA-COMP:10000"/>
        <dbReference type="Rhea" id="RHEA-COMP:10001"/>
        <dbReference type="ChEBI" id="CHEBI:15378"/>
        <dbReference type="ChEBI" id="CHEBI:33737"/>
        <dbReference type="ChEBI" id="CHEBI:33738"/>
        <dbReference type="ChEBI" id="CHEBI:57783"/>
        <dbReference type="ChEBI" id="CHEBI:58349"/>
        <dbReference type="EC" id="1.18.1.2"/>
    </reaction>
</comment>
<dbReference type="EMBL" id="FNZZ01000003">
    <property type="protein sequence ID" value="SEL24136.1"/>
    <property type="molecule type" value="Genomic_DNA"/>
</dbReference>
<sequence>MTDVRAPKTIPESKAFASVKVNWVRHWNEHLFSFAVERPTSLRFRSGEFVMIGLPGEEGADGSVGKPVMRAYSVASQHYAEELEFLSIKVENGPLTGRLQQIVPGDEIYLGRKPTGTLVTDALLPGKRLFMLSTGTGLAPFLSLARDPDVYTMFDQVIVVHSVRRVSDLAYHDELAARLADDPLVADEAAHQFHYIPTVTREPFHTTGRIDALMENGRMFGDPITGDKCFNPETDRIMMCGSMDMIRDTAKTLETLGFVEGSNAAPGTYVIERAFVG</sequence>
<dbReference type="InterPro" id="IPR039261">
    <property type="entry name" value="FNR_nucleotide-bd"/>
</dbReference>
<dbReference type="RefSeq" id="WP_093005216.1">
    <property type="nucleotide sequence ID" value="NZ_FNZZ01000003.1"/>
</dbReference>
<dbReference type="Gene3D" id="2.40.30.10">
    <property type="entry name" value="Translation factors"/>
    <property type="match status" value="1"/>
</dbReference>
<reference evidence="12" key="1">
    <citation type="submission" date="2016-10" db="EMBL/GenBank/DDBJ databases">
        <authorList>
            <person name="Varghese N."/>
            <person name="Submissions S."/>
        </authorList>
    </citation>
    <scope>NUCLEOTIDE SEQUENCE [LARGE SCALE GENOMIC DNA]</scope>
    <source>
        <strain evidence="12">JS21-1</strain>
    </source>
</reference>
<keyword evidence="5" id="KW-0547">Nucleotide-binding</keyword>
<dbReference type="PANTHER" id="PTHR47878:SF1">
    <property type="entry name" value="FLAVODOXIN_FERREDOXIN--NADP REDUCTASE"/>
    <property type="match status" value="1"/>
</dbReference>
<dbReference type="STRING" id="1855283.SAMN05216382_1623"/>
<evidence type="ECO:0000256" key="5">
    <source>
        <dbReference type="ARBA" id="ARBA00022741"/>
    </source>
</evidence>
<dbReference type="InterPro" id="IPR017938">
    <property type="entry name" value="Riboflavin_synthase-like_b-brl"/>
</dbReference>
<dbReference type="PANTHER" id="PTHR47878">
    <property type="entry name" value="OXIDOREDUCTASE FAD/NAD(P)-BINDING DOMAIN PROTEIN"/>
    <property type="match status" value="1"/>
</dbReference>
<dbReference type="Pfam" id="PF00970">
    <property type="entry name" value="FAD_binding_6"/>
    <property type="match status" value="1"/>
</dbReference>
<dbReference type="Pfam" id="PF00175">
    <property type="entry name" value="NAD_binding_1"/>
    <property type="match status" value="1"/>
</dbReference>
<evidence type="ECO:0000256" key="8">
    <source>
        <dbReference type="ARBA" id="ARBA00023002"/>
    </source>
</evidence>
<dbReference type="GO" id="GO:0042167">
    <property type="term" value="P:heme catabolic process"/>
    <property type="evidence" value="ECO:0007669"/>
    <property type="project" value="TreeGrafter"/>
</dbReference>
<evidence type="ECO:0000256" key="9">
    <source>
        <dbReference type="ARBA" id="ARBA00047776"/>
    </source>
</evidence>
<accession>A0A1H7NKX3</accession>
<dbReference type="SUPFAM" id="SSF63380">
    <property type="entry name" value="Riboflavin synthase domain-like"/>
    <property type="match status" value="1"/>
</dbReference>
<dbReference type="InterPro" id="IPR051930">
    <property type="entry name" value="FNR_type-1"/>
</dbReference>
<dbReference type="InterPro" id="IPR008333">
    <property type="entry name" value="Cbr1-like_FAD-bd_dom"/>
</dbReference>
<dbReference type="InterPro" id="IPR033892">
    <property type="entry name" value="FNR_bac"/>
</dbReference>
<keyword evidence="12" id="KW-1185">Reference proteome</keyword>
<dbReference type="SUPFAM" id="SSF52343">
    <property type="entry name" value="Ferredoxin reductase-like, C-terminal NADP-linked domain"/>
    <property type="match status" value="1"/>
</dbReference>
<feature type="domain" description="FAD-binding FR-type" evidence="10">
    <location>
        <begin position="14"/>
        <end position="121"/>
    </location>
</feature>
<gene>
    <name evidence="11" type="ORF">SAMN05216382_1623</name>
</gene>
<evidence type="ECO:0000256" key="3">
    <source>
        <dbReference type="ARBA" id="ARBA00013223"/>
    </source>
</evidence>
<evidence type="ECO:0000313" key="12">
    <source>
        <dbReference type="Proteomes" id="UP000199214"/>
    </source>
</evidence>
<evidence type="ECO:0000259" key="10">
    <source>
        <dbReference type="PROSITE" id="PS51384"/>
    </source>
</evidence>
<dbReference type="Proteomes" id="UP000199214">
    <property type="component" value="Unassembled WGS sequence"/>
</dbReference>
<dbReference type="GO" id="GO:0004324">
    <property type="term" value="F:ferredoxin-NADP+ reductase activity"/>
    <property type="evidence" value="ECO:0007669"/>
    <property type="project" value="UniProtKB-EC"/>
</dbReference>
<evidence type="ECO:0000256" key="1">
    <source>
        <dbReference type="ARBA" id="ARBA00001974"/>
    </source>
</evidence>
<comment type="cofactor">
    <cofactor evidence="1">
        <name>FAD</name>
        <dbReference type="ChEBI" id="CHEBI:57692"/>
    </cofactor>
</comment>
<dbReference type="InterPro" id="IPR001433">
    <property type="entry name" value="OxRdtase_FAD/NAD-bd"/>
</dbReference>
<evidence type="ECO:0000256" key="7">
    <source>
        <dbReference type="ARBA" id="ARBA00022857"/>
    </source>
</evidence>
<dbReference type="AlphaFoldDB" id="A0A1H7NKX3"/>
<comment type="similarity">
    <text evidence="2">Belongs to the ferredoxin--NADP reductase type 1 family.</text>
</comment>
<evidence type="ECO:0000313" key="11">
    <source>
        <dbReference type="EMBL" id="SEL24136.1"/>
    </source>
</evidence>
<dbReference type="Gene3D" id="3.40.50.80">
    <property type="entry name" value="Nucleotide-binding domain of ferredoxin-NADP reductase (FNR) module"/>
    <property type="match status" value="1"/>
</dbReference>
<dbReference type="InterPro" id="IPR017927">
    <property type="entry name" value="FAD-bd_FR_type"/>
</dbReference>
<keyword evidence="8" id="KW-0560">Oxidoreductase</keyword>
<dbReference type="EC" id="1.18.1.2" evidence="3"/>
<evidence type="ECO:0000256" key="4">
    <source>
        <dbReference type="ARBA" id="ARBA00022630"/>
    </source>
</evidence>
<evidence type="ECO:0000256" key="2">
    <source>
        <dbReference type="ARBA" id="ARBA00008312"/>
    </source>
</evidence>
<protein>
    <recommendedName>
        <fullName evidence="3">ferredoxin--NADP(+) reductase</fullName>
        <ecNumber evidence="3">1.18.1.2</ecNumber>
    </recommendedName>
</protein>
<keyword evidence="6" id="KW-0274">FAD</keyword>
<evidence type="ECO:0000256" key="6">
    <source>
        <dbReference type="ARBA" id="ARBA00022827"/>
    </source>
</evidence>
<dbReference type="CDD" id="cd06195">
    <property type="entry name" value="FNR1"/>
    <property type="match status" value="1"/>
</dbReference>
<proteinExistence type="inferred from homology"/>
<keyword evidence="7" id="KW-0521">NADP</keyword>
<dbReference type="PROSITE" id="PS51384">
    <property type="entry name" value="FAD_FR"/>
    <property type="match status" value="1"/>
</dbReference>
<dbReference type="OrthoDB" id="9784483at2"/>